<gene>
    <name evidence="1" type="primary">thiS</name>
    <name evidence="1" type="ORF">P4T90_10860</name>
</gene>
<reference evidence="1 2" key="1">
    <citation type="submission" date="2023-03" db="EMBL/GenBank/DDBJ databases">
        <title>Bacillus Genome Sequencing.</title>
        <authorList>
            <person name="Dunlap C."/>
        </authorList>
    </citation>
    <scope>NUCLEOTIDE SEQUENCE [LARGE SCALE GENOMIC DNA]</scope>
    <source>
        <strain evidence="1 2">B-23453</strain>
    </source>
</reference>
<dbReference type="RefSeq" id="WP_066271239.1">
    <property type="nucleotide sequence ID" value="NZ_JARMAB010000013.1"/>
</dbReference>
<keyword evidence="2" id="KW-1185">Reference proteome</keyword>
<dbReference type="PANTHER" id="PTHR34472:SF1">
    <property type="entry name" value="SULFUR CARRIER PROTEIN THIS"/>
    <property type="match status" value="1"/>
</dbReference>
<proteinExistence type="predicted"/>
<dbReference type="NCBIfam" id="TIGR01683">
    <property type="entry name" value="thiS"/>
    <property type="match status" value="1"/>
</dbReference>
<name>A0ABU6MGQ4_9BACI</name>
<sequence>MKLNINGEKLEVLDSVENIRSLLQHFGLENKVVIVEQNAVILQKEEHDDARLSDGDRIEIVHFVGGG</sequence>
<organism evidence="1 2">
    <name type="scientific">Heyndrickxia acidicola</name>
    <dbReference type="NCBI Taxonomy" id="209389"/>
    <lineage>
        <taxon>Bacteria</taxon>
        <taxon>Bacillati</taxon>
        <taxon>Bacillota</taxon>
        <taxon>Bacilli</taxon>
        <taxon>Bacillales</taxon>
        <taxon>Bacillaceae</taxon>
        <taxon>Heyndrickxia</taxon>
    </lineage>
</organism>
<dbReference type="EMBL" id="JARMAB010000013">
    <property type="protein sequence ID" value="MED1203572.1"/>
    <property type="molecule type" value="Genomic_DNA"/>
</dbReference>
<dbReference type="SUPFAM" id="SSF54285">
    <property type="entry name" value="MoaD/ThiS"/>
    <property type="match status" value="1"/>
</dbReference>
<dbReference type="InterPro" id="IPR003749">
    <property type="entry name" value="ThiS/MoaD-like"/>
</dbReference>
<dbReference type="Gene3D" id="3.10.20.30">
    <property type="match status" value="1"/>
</dbReference>
<protein>
    <submittedName>
        <fullName evidence="1">Sulfur carrier protein ThiS</fullName>
    </submittedName>
</protein>
<comment type="caution">
    <text evidence="1">The sequence shown here is derived from an EMBL/GenBank/DDBJ whole genome shotgun (WGS) entry which is preliminary data.</text>
</comment>
<dbReference type="InterPro" id="IPR012675">
    <property type="entry name" value="Beta-grasp_dom_sf"/>
</dbReference>
<evidence type="ECO:0000313" key="2">
    <source>
        <dbReference type="Proteomes" id="UP001341444"/>
    </source>
</evidence>
<dbReference type="CDD" id="cd00565">
    <property type="entry name" value="Ubl_ThiS"/>
    <property type="match status" value="1"/>
</dbReference>
<dbReference type="PANTHER" id="PTHR34472">
    <property type="entry name" value="SULFUR CARRIER PROTEIN THIS"/>
    <property type="match status" value="1"/>
</dbReference>
<accession>A0ABU6MGQ4</accession>
<dbReference type="InterPro" id="IPR016155">
    <property type="entry name" value="Mopterin_synth/thiamin_S_b"/>
</dbReference>
<dbReference type="InterPro" id="IPR010035">
    <property type="entry name" value="Thi_S"/>
</dbReference>
<dbReference type="Pfam" id="PF02597">
    <property type="entry name" value="ThiS"/>
    <property type="match status" value="1"/>
</dbReference>
<evidence type="ECO:0000313" key="1">
    <source>
        <dbReference type="EMBL" id="MED1203572.1"/>
    </source>
</evidence>
<dbReference type="Proteomes" id="UP001341444">
    <property type="component" value="Unassembled WGS sequence"/>
</dbReference>